<reference evidence="1" key="1">
    <citation type="submission" date="2018-05" db="EMBL/GenBank/DDBJ databases">
        <authorList>
            <person name="Lanie J.A."/>
            <person name="Ng W.-L."/>
            <person name="Kazmierczak K.M."/>
            <person name="Andrzejewski T.M."/>
            <person name="Davidsen T.M."/>
            <person name="Wayne K.J."/>
            <person name="Tettelin H."/>
            <person name="Glass J.I."/>
            <person name="Rusch D."/>
            <person name="Podicherti R."/>
            <person name="Tsui H.-C.T."/>
            <person name="Winkler M.E."/>
        </authorList>
    </citation>
    <scope>NUCLEOTIDE SEQUENCE</scope>
</reference>
<gene>
    <name evidence="1" type="ORF">METZ01_LOCUS66777</name>
</gene>
<sequence>MGGVNIGLEPINESKWLEIDDSFVPEIQKKQSLFRSKREQVFNQTTKSYQSQVELLEVIKKHLTHYYGNYFRFNKDEIYIKIKGKSLKISEKITNPLEISSFLVQEDLLVMLPNKNQSYNLEAASLCAPSNWSLKEKFNNSLLEVHKHVPGYKENISKRVNNIFNRLEKKRIFERFNWSIYDSPKLFQPKKSKTEVVRIKSINKSNAGEKLFIRVERQTIRRMPKTKAIIFTVRVHVSPLHSIKDDLLKLNDLLLAIKNLDILMKKYKSLDQIERSINGWLEDRINFLGNT</sequence>
<evidence type="ECO:0008006" key="2">
    <source>
        <dbReference type="Google" id="ProtNLM"/>
    </source>
</evidence>
<dbReference type="EMBL" id="UINC01004383">
    <property type="protein sequence ID" value="SVA13923.1"/>
    <property type="molecule type" value="Genomic_DNA"/>
</dbReference>
<dbReference type="InterPro" id="IPR021848">
    <property type="entry name" value="HODM_asu-like"/>
</dbReference>
<organism evidence="1">
    <name type="scientific">marine metagenome</name>
    <dbReference type="NCBI Taxonomy" id="408172"/>
    <lineage>
        <taxon>unclassified sequences</taxon>
        <taxon>metagenomes</taxon>
        <taxon>ecological metagenomes</taxon>
    </lineage>
</organism>
<dbReference type="Pfam" id="PF11927">
    <property type="entry name" value="HODM_asu-like"/>
    <property type="match status" value="1"/>
</dbReference>
<evidence type="ECO:0000313" key="1">
    <source>
        <dbReference type="EMBL" id="SVA13923.1"/>
    </source>
</evidence>
<proteinExistence type="predicted"/>
<name>A0A381TIY0_9ZZZZ</name>
<dbReference type="AlphaFoldDB" id="A0A381TIY0"/>
<accession>A0A381TIY0</accession>
<protein>
    <recommendedName>
        <fullName evidence="2">DUF3445 domain-containing protein</fullName>
    </recommendedName>
</protein>